<dbReference type="Gene3D" id="3.40.50.150">
    <property type="entry name" value="Vaccinia Virus protein VP39"/>
    <property type="match status" value="1"/>
</dbReference>
<accession>A0A158IHM8</accession>
<dbReference type="RefSeq" id="WP_235007740.1">
    <property type="nucleotide sequence ID" value="NZ_FCNW02000033.1"/>
</dbReference>
<evidence type="ECO:0000313" key="2">
    <source>
        <dbReference type="Proteomes" id="UP000054977"/>
    </source>
</evidence>
<name>A0A158IHM8_9BURK</name>
<dbReference type="SUPFAM" id="SSF53335">
    <property type="entry name" value="S-adenosyl-L-methionine-dependent methyltransferases"/>
    <property type="match status" value="1"/>
</dbReference>
<dbReference type="InterPro" id="IPR029063">
    <property type="entry name" value="SAM-dependent_MTases_sf"/>
</dbReference>
<reference evidence="1" key="1">
    <citation type="submission" date="2016-01" db="EMBL/GenBank/DDBJ databases">
        <authorList>
            <person name="Peeters C."/>
        </authorList>
    </citation>
    <scope>NUCLEOTIDE SEQUENCE [LARGE SCALE GENOMIC DNA]</scope>
    <source>
        <strain evidence="1">LMG 22934</strain>
    </source>
</reference>
<dbReference type="Proteomes" id="UP000054977">
    <property type="component" value="Unassembled WGS sequence"/>
</dbReference>
<dbReference type="AlphaFoldDB" id="A0A158IHM8"/>
<evidence type="ECO:0008006" key="3">
    <source>
        <dbReference type="Google" id="ProtNLM"/>
    </source>
</evidence>
<organism evidence="1 2">
    <name type="scientific">Caballeronia humi</name>
    <dbReference type="NCBI Taxonomy" id="326474"/>
    <lineage>
        <taxon>Bacteria</taxon>
        <taxon>Pseudomonadati</taxon>
        <taxon>Pseudomonadota</taxon>
        <taxon>Betaproteobacteria</taxon>
        <taxon>Burkholderiales</taxon>
        <taxon>Burkholderiaceae</taxon>
        <taxon>Caballeronia</taxon>
    </lineage>
</organism>
<comment type="caution">
    <text evidence="1">The sequence shown here is derived from an EMBL/GenBank/DDBJ whole genome shotgun (WGS) entry which is preliminary data.</text>
</comment>
<dbReference type="EMBL" id="FCNW02000033">
    <property type="protein sequence ID" value="SAL56142.1"/>
    <property type="molecule type" value="Genomic_DNA"/>
</dbReference>
<evidence type="ECO:0000313" key="1">
    <source>
        <dbReference type="EMBL" id="SAL56142.1"/>
    </source>
</evidence>
<keyword evidence="2" id="KW-1185">Reference proteome</keyword>
<sequence length="218" mass="24627">MNQLAIPPIQPAHSLLEQLHDPYFTQKVPVSRQLVGMDRVSALVQLCAGRRVLHVGCVDSPIFDPANNLHLQLLRSGQCARLVGVDLDAAGIAELGKHCDQPLYTTLADVNEPFDVVLVPEVIEHVGNLAMFLEELDRIDFTSIIITVPDAVQCHTNHFDFSERDEMFVEVVHPDHNYWFSPYTLLNVVKKYTSWHPKGMFFFNKISLLMIASKRAPE</sequence>
<protein>
    <recommendedName>
        <fullName evidence="3">Bifunctional 3-demethylubiquinone-9 3-methyltransferase/ 2-octaprenyl-6-hydroxy phenol methylase</fullName>
    </recommendedName>
</protein>
<proteinExistence type="predicted"/>
<gene>
    <name evidence="1" type="ORF">AWB65_04858</name>
</gene>